<dbReference type="EMBL" id="CAJVAX010000019">
    <property type="protein sequence ID" value="CAG7649288.1"/>
    <property type="molecule type" value="Genomic_DNA"/>
</dbReference>
<evidence type="ECO:0000256" key="2">
    <source>
        <dbReference type="SAM" id="MobiDB-lite"/>
    </source>
</evidence>
<comment type="caution">
    <text evidence="4">The sequence shown here is derived from an EMBL/GenBank/DDBJ whole genome shotgun (WGS) entry which is preliminary data.</text>
</comment>
<dbReference type="InterPro" id="IPR011006">
    <property type="entry name" value="CheY-like_superfamily"/>
</dbReference>
<dbReference type="SUPFAM" id="SSF52172">
    <property type="entry name" value="CheY-like"/>
    <property type="match status" value="1"/>
</dbReference>
<proteinExistence type="predicted"/>
<evidence type="ECO:0000313" key="5">
    <source>
        <dbReference type="Proteomes" id="UP001153328"/>
    </source>
</evidence>
<dbReference type="Gene3D" id="3.40.50.2300">
    <property type="match status" value="1"/>
</dbReference>
<feature type="region of interest" description="Disordered" evidence="2">
    <location>
        <begin position="392"/>
        <end position="411"/>
    </location>
</feature>
<feature type="domain" description="Response regulatory" evidence="3">
    <location>
        <begin position="9"/>
        <end position="157"/>
    </location>
</feature>
<evidence type="ECO:0000259" key="3">
    <source>
        <dbReference type="PROSITE" id="PS50110"/>
    </source>
</evidence>
<protein>
    <submittedName>
        <fullName evidence="4">Response regulatory domain-containing protein</fullName>
    </submittedName>
</protein>
<evidence type="ECO:0000313" key="4">
    <source>
        <dbReference type="EMBL" id="CAG7649288.1"/>
    </source>
</evidence>
<gene>
    <name evidence="4" type="ORF">SBRY_50059</name>
</gene>
<feature type="modified residue" description="4-aspartylphosphate" evidence="1">
    <location>
        <position position="63"/>
    </location>
</feature>
<dbReference type="Proteomes" id="UP001153328">
    <property type="component" value="Unassembled WGS sequence"/>
</dbReference>
<keyword evidence="5" id="KW-1185">Reference proteome</keyword>
<name>A0A9W4H465_9ACTN</name>
<evidence type="ECO:0000256" key="1">
    <source>
        <dbReference type="PROSITE-ProRule" id="PRU00169"/>
    </source>
</evidence>
<dbReference type="RefSeq" id="WP_205043954.1">
    <property type="nucleotide sequence ID" value="NZ_CAJVAX010000019.1"/>
</dbReference>
<organism evidence="4 5">
    <name type="scientific">Actinacidiphila bryophytorum</name>
    <dbReference type="NCBI Taxonomy" id="1436133"/>
    <lineage>
        <taxon>Bacteria</taxon>
        <taxon>Bacillati</taxon>
        <taxon>Actinomycetota</taxon>
        <taxon>Actinomycetes</taxon>
        <taxon>Kitasatosporales</taxon>
        <taxon>Streptomycetaceae</taxon>
        <taxon>Actinacidiphila</taxon>
    </lineage>
</organism>
<dbReference type="AlphaFoldDB" id="A0A9W4H465"/>
<sequence length="411" mass="45738">MTSSDVAYRVLIVDDDARMAEQLQELLIDELEDLGIIHFEAEQDFNAAEERLGHADFDLVILDVRDASDGSPSADIEGRGRELYERIARVRWVPVVFFTGVPQQVRALEEPPLIRVVTKNALDDIAPAVRDGLVSGVSALTRRISALVGDYVRNFMRDVVAPHWDEIAGADQNEIVPIIVNRLAAWLRENGLRKLDQSVEGDLVAVAARPSAARVYLMPPVTHHLTAADLVLDPDDDLWLVITPACDLYEDHPESNVAKPRVAKAQYVRLAKADRVFTEDEKCSESPAISEWHRSSKTSKDKAQAQRAFRTDDNRYYALPQYLDVPHVVIDFENVKSESLDEVRAWKRVATLDSPFAEAALIAYSRSVGRIGTPDVSFDDVQVQLELMKAKPGHVPTQSSASAPHGEFVSD</sequence>
<dbReference type="CDD" id="cd00156">
    <property type="entry name" value="REC"/>
    <property type="match status" value="1"/>
</dbReference>
<dbReference type="SMART" id="SM00448">
    <property type="entry name" value="REC"/>
    <property type="match status" value="1"/>
</dbReference>
<reference evidence="4" key="1">
    <citation type="submission" date="2021-06" db="EMBL/GenBank/DDBJ databases">
        <authorList>
            <person name="Arsene-Ploetze F."/>
        </authorList>
    </citation>
    <scope>NUCLEOTIDE SEQUENCE</scope>
    <source>
        <strain evidence="4">SBRY1</strain>
    </source>
</reference>
<accession>A0A9W4H465</accession>
<dbReference type="PROSITE" id="PS50110">
    <property type="entry name" value="RESPONSE_REGULATORY"/>
    <property type="match status" value="1"/>
</dbReference>
<keyword evidence="1" id="KW-0597">Phosphoprotein</keyword>
<dbReference type="GO" id="GO:0000160">
    <property type="term" value="P:phosphorelay signal transduction system"/>
    <property type="evidence" value="ECO:0007669"/>
    <property type="project" value="InterPro"/>
</dbReference>
<dbReference type="InterPro" id="IPR001789">
    <property type="entry name" value="Sig_transdc_resp-reg_receiver"/>
</dbReference>